<gene>
    <name evidence="1" type="ORF">PVAR5_2338</name>
</gene>
<dbReference type="InParanoid" id="V5FP40"/>
<proteinExistence type="predicted"/>
<dbReference type="AlphaFoldDB" id="V5FP40"/>
<evidence type="ECO:0000313" key="1">
    <source>
        <dbReference type="EMBL" id="GAD93723.1"/>
    </source>
</evidence>
<dbReference type="EMBL" id="BAUL01000066">
    <property type="protein sequence ID" value="GAD93723.1"/>
    <property type="molecule type" value="Genomic_DNA"/>
</dbReference>
<reference evidence="2" key="1">
    <citation type="journal article" date="2014" name="Genome Announc.">
        <title>Draft genome sequence of the formaldehyde-resistant fungus Byssochlamys spectabilis No. 5 (anamorph Paecilomyces variotii No. 5) (NBRC109023).</title>
        <authorList>
            <person name="Oka T."/>
            <person name="Ekino K."/>
            <person name="Fukuda K."/>
            <person name="Nomura Y."/>
        </authorList>
    </citation>
    <scope>NUCLEOTIDE SEQUENCE [LARGE SCALE GENOMIC DNA]</scope>
    <source>
        <strain evidence="2">No. 5 / NBRC 109023</strain>
    </source>
</reference>
<protein>
    <submittedName>
        <fullName evidence="1">Uncharacterized protein</fullName>
    </submittedName>
</protein>
<comment type="caution">
    <text evidence="1">The sequence shown here is derived from an EMBL/GenBank/DDBJ whole genome shotgun (WGS) entry which is preliminary data.</text>
</comment>
<dbReference type="HOGENOM" id="CLU_1348747_0_0_1"/>
<name>V5FP40_BYSSN</name>
<keyword evidence="2" id="KW-1185">Reference proteome</keyword>
<organism evidence="1 2">
    <name type="scientific">Byssochlamys spectabilis (strain No. 5 / NBRC 109023)</name>
    <name type="common">Paecilomyces variotii</name>
    <dbReference type="NCBI Taxonomy" id="1356009"/>
    <lineage>
        <taxon>Eukaryota</taxon>
        <taxon>Fungi</taxon>
        <taxon>Dikarya</taxon>
        <taxon>Ascomycota</taxon>
        <taxon>Pezizomycotina</taxon>
        <taxon>Eurotiomycetes</taxon>
        <taxon>Eurotiomycetidae</taxon>
        <taxon>Eurotiales</taxon>
        <taxon>Thermoascaceae</taxon>
        <taxon>Paecilomyces</taxon>
    </lineage>
</organism>
<evidence type="ECO:0000313" key="2">
    <source>
        <dbReference type="Proteomes" id="UP000018001"/>
    </source>
</evidence>
<accession>V5FP40</accession>
<sequence>MVLETTSYHSLFRIAAEHNVMVASRGLSAACDVHEGYVYPDDNNHAVLWEQCLDPCLNPSSGASAAGTVARYTALGVGGYEDAAGGHPSALKLAARISASSPSPVTLPRSADLLGNFSSSVLTARFTDSRVARVVYVLRTREPSNRIPAVLRDTASPTAARVVVFDFPFGGPISRVLLGLEECVLGSSAHQKIFPLLISSTVI</sequence>
<dbReference type="Proteomes" id="UP000018001">
    <property type="component" value="Unassembled WGS sequence"/>
</dbReference>